<name>A0A9X1YRZ5_9PSED</name>
<gene>
    <name evidence="1" type="ORF">M1B34_05155</name>
</gene>
<comment type="caution">
    <text evidence="1">The sequence shown here is derived from an EMBL/GenBank/DDBJ whole genome shotgun (WGS) entry which is preliminary data.</text>
</comment>
<sequence>MVPDKAIAQATLDLYLDVLQRVDQHLADTLPHLDDGQARAYTLATGKVMGEIIEAFLNPLIRQHPELKPEQLD</sequence>
<proteinExistence type="predicted"/>
<accession>A0A9X1YRZ5</accession>
<dbReference type="RefSeq" id="WP_268264578.1">
    <property type="nucleotide sequence ID" value="NZ_JALQCW010000008.1"/>
</dbReference>
<dbReference type="AlphaFoldDB" id="A0A9X1YRZ5"/>
<organism evidence="1 2">
    <name type="scientific">Pseudomonas morbosilactucae</name>
    <dbReference type="NCBI Taxonomy" id="2938197"/>
    <lineage>
        <taxon>Bacteria</taxon>
        <taxon>Pseudomonadati</taxon>
        <taxon>Pseudomonadota</taxon>
        <taxon>Gammaproteobacteria</taxon>
        <taxon>Pseudomonadales</taxon>
        <taxon>Pseudomonadaceae</taxon>
        <taxon>Pseudomonas</taxon>
    </lineage>
</organism>
<dbReference type="EMBL" id="JALQCW010000008">
    <property type="protein sequence ID" value="MCK9797145.1"/>
    <property type="molecule type" value="Genomic_DNA"/>
</dbReference>
<protein>
    <submittedName>
        <fullName evidence="1">Uncharacterized protein</fullName>
    </submittedName>
</protein>
<reference evidence="1 2" key="1">
    <citation type="journal article" date="2022" name="Int. J. Syst. Evol. Microbiol.">
        <title>Pseudomonas aegrilactucae sp. nov. and Pseudomonas morbosilactucae sp. nov., pathogens causing bacterial rot of lettuce in Japan.</title>
        <authorList>
            <person name="Sawada H."/>
            <person name="Fujikawa T."/>
            <person name="Satou M."/>
        </authorList>
    </citation>
    <scope>NUCLEOTIDE SEQUENCE [LARGE SCALE GENOMIC DNA]</scope>
    <source>
        <strain evidence="1 2">MAFF 302030</strain>
    </source>
</reference>
<evidence type="ECO:0000313" key="1">
    <source>
        <dbReference type="EMBL" id="MCK9797145.1"/>
    </source>
</evidence>
<reference evidence="1 2" key="2">
    <citation type="journal article" date="2023" name="Plant Pathol.">
        <title>Dismantling and reorganizing Pseudomonas marginalis sensu#lato.</title>
        <authorList>
            <person name="Sawada H."/>
            <person name="Fujikawa T."/>
            <person name="Satou M."/>
        </authorList>
    </citation>
    <scope>NUCLEOTIDE SEQUENCE [LARGE SCALE GENOMIC DNA]</scope>
    <source>
        <strain evidence="1 2">MAFF 302030</strain>
    </source>
</reference>
<dbReference type="Proteomes" id="UP001155059">
    <property type="component" value="Unassembled WGS sequence"/>
</dbReference>
<evidence type="ECO:0000313" key="2">
    <source>
        <dbReference type="Proteomes" id="UP001155059"/>
    </source>
</evidence>